<feature type="region of interest" description="Disordered" evidence="1">
    <location>
        <begin position="542"/>
        <end position="588"/>
    </location>
</feature>
<accession>A0A427YVG5</accession>
<evidence type="ECO:0000313" key="3">
    <source>
        <dbReference type="Proteomes" id="UP000279259"/>
    </source>
</evidence>
<feature type="region of interest" description="Disordered" evidence="1">
    <location>
        <begin position="1"/>
        <end position="35"/>
    </location>
</feature>
<dbReference type="EMBL" id="RSCD01000001">
    <property type="protein sequence ID" value="RSH95128.1"/>
    <property type="molecule type" value="Genomic_DNA"/>
</dbReference>
<dbReference type="Proteomes" id="UP000279259">
    <property type="component" value="Unassembled WGS sequence"/>
</dbReference>
<feature type="region of interest" description="Disordered" evidence="1">
    <location>
        <begin position="303"/>
        <end position="331"/>
    </location>
</feature>
<evidence type="ECO:0000256" key="1">
    <source>
        <dbReference type="SAM" id="MobiDB-lite"/>
    </source>
</evidence>
<feature type="compositionally biased region" description="Gly residues" evidence="1">
    <location>
        <begin position="64"/>
        <end position="77"/>
    </location>
</feature>
<evidence type="ECO:0000313" key="2">
    <source>
        <dbReference type="EMBL" id="RSH95128.1"/>
    </source>
</evidence>
<name>A0A427YVG5_9TREE</name>
<keyword evidence="3" id="KW-1185">Reference proteome</keyword>
<feature type="compositionally biased region" description="Pro residues" evidence="1">
    <location>
        <begin position="546"/>
        <end position="555"/>
    </location>
</feature>
<feature type="compositionally biased region" description="Basic and acidic residues" evidence="1">
    <location>
        <begin position="654"/>
        <end position="663"/>
    </location>
</feature>
<dbReference type="PANTHER" id="PTHR38702">
    <property type="entry name" value="CALPONIN-HOMOLOGY (CH) DOMAIN-CONTAINING PROTEIN"/>
    <property type="match status" value="1"/>
</dbReference>
<dbReference type="OrthoDB" id="2534759at2759"/>
<feature type="compositionally biased region" description="Low complexity" evidence="1">
    <location>
        <begin position="1"/>
        <end position="13"/>
    </location>
</feature>
<organism evidence="2 3">
    <name type="scientific">Saitozyma podzolica</name>
    <dbReference type="NCBI Taxonomy" id="1890683"/>
    <lineage>
        <taxon>Eukaryota</taxon>
        <taxon>Fungi</taxon>
        <taxon>Dikarya</taxon>
        <taxon>Basidiomycota</taxon>
        <taxon>Agaricomycotina</taxon>
        <taxon>Tremellomycetes</taxon>
        <taxon>Tremellales</taxon>
        <taxon>Trimorphomycetaceae</taxon>
        <taxon>Saitozyma</taxon>
    </lineage>
</organism>
<protein>
    <submittedName>
        <fullName evidence="2">Uncharacterized protein</fullName>
    </submittedName>
</protein>
<proteinExistence type="predicted"/>
<gene>
    <name evidence="2" type="ORF">EHS25_000214</name>
</gene>
<feature type="region of interest" description="Disordered" evidence="1">
    <location>
        <begin position="60"/>
        <end position="109"/>
    </location>
</feature>
<comment type="caution">
    <text evidence="2">The sequence shown here is derived from an EMBL/GenBank/DDBJ whole genome shotgun (WGS) entry which is preliminary data.</text>
</comment>
<reference evidence="2 3" key="1">
    <citation type="submission" date="2018-11" db="EMBL/GenBank/DDBJ databases">
        <title>Genome sequence of Saitozyma podzolica DSM 27192.</title>
        <authorList>
            <person name="Aliyu H."/>
            <person name="Gorte O."/>
            <person name="Ochsenreither K."/>
        </authorList>
    </citation>
    <scope>NUCLEOTIDE SEQUENCE [LARGE SCALE GENOMIC DNA]</scope>
    <source>
        <strain evidence="2 3">DSM 27192</strain>
    </source>
</reference>
<feature type="region of interest" description="Disordered" evidence="1">
    <location>
        <begin position="623"/>
        <end position="663"/>
    </location>
</feature>
<feature type="compositionally biased region" description="Low complexity" evidence="1">
    <location>
        <begin position="303"/>
        <end position="312"/>
    </location>
</feature>
<dbReference type="AlphaFoldDB" id="A0A427YVG5"/>
<dbReference type="PANTHER" id="PTHR38702:SF1">
    <property type="entry name" value="CALPONIN-HOMOLOGY (CH) DOMAIN-CONTAINING PROTEIN"/>
    <property type="match status" value="1"/>
</dbReference>
<sequence>MNDSTSSSSSSSSNPQLPIQPLKNPKYRHISRSAAKRESVQLLGSIKDLQLHFSRVGLEHKPGVGAGVKGPGLGLGTVGEEEDEENRPPSSASGAELGTARNRDRGERRPWKEVELQKVDAVSARTDAREVVCRVRSLWGLGGGSGSGGATSTTTMMASSSGLARSPTTLNVAAAGVDPTVLLTSTAQSIRRVRTLALSISHAQGGRRVSASAIVPRVAKGMSSISTPSRPGGLPRAVSYGLPERKSSLGATAPVSAQDDALADLRKAALEVLAGLRALEERLRIQARSPPIIPNRAISPVAESISSSSVKSGDTPATSLRPESSAGMYDEPEGLEDDEQEYNLNMLAAAEGEMEKHLETWEERIVSEGRGYRAMEAAEGVKERDAVRRWVGVVERLFEVQPGKEEMPKWAVESWEGRAMERVHDFLISHLPLPLQLMVPPITTEGFPTTLLTRLSDGFILTQAFNVATLASPKPWGFIPDDDIHDTVSGVAESGSVTATDDKAAKEWTFRRIGNLTCWAAAIRLRFNLPISMPTPTPSLLSVPSLPAPGRPTSPSPDGGAHVNLPKHGGVVPSGKTPLASTTSTKKPAERIEFDPLMVAKRTEGWEDMLAGVLVRWVEEAAREERELCEARPDSQTERGSAVAPQSQDSQVIEEAKDGEDLA</sequence>
<feature type="compositionally biased region" description="Basic and acidic residues" evidence="1">
    <location>
        <begin position="623"/>
        <end position="637"/>
    </location>
</feature>